<dbReference type="InterPro" id="IPR011009">
    <property type="entry name" value="Kinase-like_dom_sf"/>
</dbReference>
<gene>
    <name evidence="2" type="ORF">Q8A67_000155</name>
</gene>
<proteinExistence type="predicted"/>
<organism evidence="2 3">
    <name type="scientific">Cirrhinus molitorella</name>
    <name type="common">mud carp</name>
    <dbReference type="NCBI Taxonomy" id="172907"/>
    <lineage>
        <taxon>Eukaryota</taxon>
        <taxon>Metazoa</taxon>
        <taxon>Chordata</taxon>
        <taxon>Craniata</taxon>
        <taxon>Vertebrata</taxon>
        <taxon>Euteleostomi</taxon>
        <taxon>Actinopterygii</taxon>
        <taxon>Neopterygii</taxon>
        <taxon>Teleostei</taxon>
        <taxon>Ostariophysi</taxon>
        <taxon>Cypriniformes</taxon>
        <taxon>Cyprinidae</taxon>
        <taxon>Labeoninae</taxon>
        <taxon>Labeonini</taxon>
        <taxon>Cirrhinus</taxon>
    </lineage>
</organism>
<evidence type="ECO:0000256" key="1">
    <source>
        <dbReference type="SAM" id="MobiDB-lite"/>
    </source>
</evidence>
<comment type="caution">
    <text evidence="2">The sequence shown here is derived from an EMBL/GenBank/DDBJ whole genome shotgun (WGS) entry which is preliminary data.</text>
</comment>
<protein>
    <submittedName>
        <fullName evidence="2">Uncharacterized protein</fullName>
    </submittedName>
</protein>
<dbReference type="AlphaFoldDB" id="A0AA88Q7M2"/>
<keyword evidence="3" id="KW-1185">Reference proteome</keyword>
<feature type="compositionally biased region" description="Polar residues" evidence="1">
    <location>
        <begin position="61"/>
        <end position="71"/>
    </location>
</feature>
<evidence type="ECO:0000313" key="2">
    <source>
        <dbReference type="EMBL" id="KAK2915781.1"/>
    </source>
</evidence>
<sequence>MCPTSVPEPKGGVHETEAAAWLDTISFCNGFCQWVDEEEWSIGSLPADSQQPVESKRASETAVNEQPTAEKSPTEIPTRGNRRSRIHAFFKRAWKAVKKPFLRSRRTQAESPAPHQSDPEPEPVPGPPELQNEPDKNPAVPQPSVPDLPDCKPTTSCHQNDAEMEQPLFSSNSCSDLIYQCLNYSPEKRPTFKQILQHQWFKE</sequence>
<accession>A0AA88Q7M2</accession>
<dbReference type="Gene3D" id="1.10.510.10">
    <property type="entry name" value="Transferase(Phosphotransferase) domain 1"/>
    <property type="match status" value="1"/>
</dbReference>
<dbReference type="SUPFAM" id="SSF56112">
    <property type="entry name" value="Protein kinase-like (PK-like)"/>
    <property type="match status" value="1"/>
</dbReference>
<reference evidence="2" key="1">
    <citation type="submission" date="2023-08" db="EMBL/GenBank/DDBJ databases">
        <title>Chromosome-level Genome Assembly of mud carp (Cirrhinus molitorella).</title>
        <authorList>
            <person name="Liu H."/>
        </authorList>
    </citation>
    <scope>NUCLEOTIDE SEQUENCE</scope>
    <source>
        <strain evidence="2">Prfri</strain>
        <tissue evidence="2">Muscle</tissue>
    </source>
</reference>
<feature type="region of interest" description="Disordered" evidence="1">
    <location>
        <begin position="100"/>
        <end position="163"/>
    </location>
</feature>
<name>A0AA88Q7M2_9TELE</name>
<dbReference type="EMBL" id="JAUYZG010000001">
    <property type="protein sequence ID" value="KAK2915781.1"/>
    <property type="molecule type" value="Genomic_DNA"/>
</dbReference>
<feature type="region of interest" description="Disordered" evidence="1">
    <location>
        <begin position="43"/>
        <end position="84"/>
    </location>
</feature>
<dbReference type="Proteomes" id="UP001187343">
    <property type="component" value="Unassembled WGS sequence"/>
</dbReference>
<evidence type="ECO:0000313" key="3">
    <source>
        <dbReference type="Proteomes" id="UP001187343"/>
    </source>
</evidence>